<evidence type="ECO:0000313" key="2">
    <source>
        <dbReference type="EMBL" id="MBB6016049.1"/>
    </source>
</evidence>
<dbReference type="EMBL" id="JACHEW010000005">
    <property type="protein sequence ID" value="MBB6016049.1"/>
    <property type="molecule type" value="Genomic_DNA"/>
</dbReference>
<dbReference type="RefSeq" id="WP_249038981.1">
    <property type="nucleotide sequence ID" value="NZ_JACHEW010000005.1"/>
</dbReference>
<accession>A0ABR6NPT9</accession>
<feature type="signal peptide" evidence="1">
    <location>
        <begin position="1"/>
        <end position="26"/>
    </location>
</feature>
<name>A0ABR6NPT9_9DEIO</name>
<protein>
    <submittedName>
        <fullName evidence="2">Uncharacterized protein</fullName>
    </submittedName>
</protein>
<gene>
    <name evidence="2" type="ORF">HNQ04_001287</name>
</gene>
<keyword evidence="1" id="KW-0732">Signal</keyword>
<evidence type="ECO:0000313" key="3">
    <source>
        <dbReference type="Proteomes" id="UP000629870"/>
    </source>
</evidence>
<feature type="chain" id="PRO_5046696796" evidence="1">
    <location>
        <begin position="27"/>
        <end position="192"/>
    </location>
</feature>
<organism evidence="2 3">
    <name type="scientific">Deinococcus radiopugnans ATCC 19172</name>
    <dbReference type="NCBI Taxonomy" id="585398"/>
    <lineage>
        <taxon>Bacteria</taxon>
        <taxon>Thermotogati</taxon>
        <taxon>Deinococcota</taxon>
        <taxon>Deinococci</taxon>
        <taxon>Deinococcales</taxon>
        <taxon>Deinococcaceae</taxon>
        <taxon>Deinococcus</taxon>
    </lineage>
</organism>
<proteinExistence type="predicted"/>
<keyword evidence="3" id="KW-1185">Reference proteome</keyword>
<evidence type="ECO:0000256" key="1">
    <source>
        <dbReference type="SAM" id="SignalP"/>
    </source>
</evidence>
<reference evidence="2 3" key="1">
    <citation type="submission" date="2020-08" db="EMBL/GenBank/DDBJ databases">
        <title>Genomic Encyclopedia of Type Strains, Phase IV (KMG-IV): sequencing the most valuable type-strain genomes for metagenomic binning, comparative biology and taxonomic classification.</title>
        <authorList>
            <person name="Goeker M."/>
        </authorList>
    </citation>
    <scope>NUCLEOTIDE SEQUENCE [LARGE SCALE GENOMIC DNA]</scope>
    <source>
        <strain evidence="2 3">DSM 12027</strain>
    </source>
</reference>
<comment type="caution">
    <text evidence="2">The sequence shown here is derived from an EMBL/GenBank/DDBJ whole genome shotgun (WGS) entry which is preliminary data.</text>
</comment>
<sequence length="192" mass="20517">MSADQNPARARLRLLPALLLGSLAWAAAQGGAYPNYYPHASGIHWTYSNGETQVVGPAVTHRGVRVVPVSHQFGGQTFTQDLLEYRPDGSVWLRGVNVGGRLSWYAAPLNVYPPAPLVPGQRWSSGSGALKANSAVTGVAAVDAAGRKYNALRIRTETTLDGQVSVRTVYFVPGLGVVRHETADGSRAELLR</sequence>
<dbReference type="Proteomes" id="UP000629870">
    <property type="component" value="Unassembled WGS sequence"/>
</dbReference>